<evidence type="ECO:0000256" key="1">
    <source>
        <dbReference type="ARBA" id="ARBA00023015"/>
    </source>
</evidence>
<dbReference type="GO" id="GO:1901135">
    <property type="term" value="P:carbohydrate derivative metabolic process"/>
    <property type="evidence" value="ECO:0007669"/>
    <property type="project" value="InterPro"/>
</dbReference>
<dbReference type="GO" id="GO:0003677">
    <property type="term" value="F:DNA binding"/>
    <property type="evidence" value="ECO:0007669"/>
    <property type="project" value="UniProtKB-KW"/>
</dbReference>
<dbReference type="AlphaFoldDB" id="A0A494YSI8"/>
<dbReference type="GO" id="GO:0097367">
    <property type="term" value="F:carbohydrate derivative binding"/>
    <property type="evidence" value="ECO:0007669"/>
    <property type="project" value="InterPro"/>
</dbReference>
<sequence length="285" mass="32744">MSNKNIISRILEKKNGLPKKQRIFCDFVIENFRNIGLDGVSEMAEKAGVGNTTVLRAVKNLGYSNFNDFKKEIHALSIDSRVPKWWNFDQSEEKIGGGRESNIERIWDEINVLQRISLDDFLIEGIEETVELIISSETTHVFGLRTSRVAAIYFENLINQFYPKVNQLSYEPYFIMDRLYHMKKGDVVVIIALSPFTQLSYQAAKYCKELGHPIILITDDENNSLKAFASIVLKTIRHDEHYTMVPLISLIETITVMLGKHMKNDSQKKLEKIGQLLVEKNITTI</sequence>
<keyword evidence="1" id="KW-0805">Transcription regulation</keyword>
<organism evidence="6 7">
    <name type="scientific">Oceanobacillus bengalensis</name>
    <dbReference type="NCBI Taxonomy" id="1435466"/>
    <lineage>
        <taxon>Bacteria</taxon>
        <taxon>Bacillati</taxon>
        <taxon>Bacillota</taxon>
        <taxon>Bacilli</taxon>
        <taxon>Bacillales</taxon>
        <taxon>Bacillaceae</taxon>
        <taxon>Oceanobacillus</taxon>
    </lineage>
</organism>
<dbReference type="SUPFAM" id="SSF53697">
    <property type="entry name" value="SIS domain"/>
    <property type="match status" value="1"/>
</dbReference>
<dbReference type="PANTHER" id="PTHR30514">
    <property type="entry name" value="GLUCOKINASE"/>
    <property type="match status" value="1"/>
</dbReference>
<keyword evidence="7" id="KW-1185">Reference proteome</keyword>
<dbReference type="Gene3D" id="1.10.10.10">
    <property type="entry name" value="Winged helix-like DNA-binding domain superfamily/Winged helix DNA-binding domain"/>
    <property type="match status" value="1"/>
</dbReference>
<evidence type="ECO:0000313" key="6">
    <source>
        <dbReference type="EMBL" id="RKQ12953.1"/>
    </source>
</evidence>
<proteinExistence type="predicted"/>
<dbReference type="PROSITE" id="PS51464">
    <property type="entry name" value="SIS"/>
    <property type="match status" value="1"/>
</dbReference>
<dbReference type="PANTHER" id="PTHR30514:SF18">
    <property type="entry name" value="RPIR-FAMILY TRANSCRIPTIONAL REGULATOR"/>
    <property type="match status" value="1"/>
</dbReference>
<dbReference type="OrthoDB" id="2405129at2"/>
<dbReference type="InterPro" id="IPR001347">
    <property type="entry name" value="SIS_dom"/>
</dbReference>
<dbReference type="InterPro" id="IPR036388">
    <property type="entry name" value="WH-like_DNA-bd_sf"/>
</dbReference>
<dbReference type="PROSITE" id="PS51071">
    <property type="entry name" value="HTH_RPIR"/>
    <property type="match status" value="1"/>
</dbReference>
<keyword evidence="3" id="KW-0804">Transcription</keyword>
<evidence type="ECO:0000256" key="3">
    <source>
        <dbReference type="ARBA" id="ARBA00023163"/>
    </source>
</evidence>
<dbReference type="InterPro" id="IPR009057">
    <property type="entry name" value="Homeodomain-like_sf"/>
</dbReference>
<evidence type="ECO:0000313" key="7">
    <source>
        <dbReference type="Proteomes" id="UP000281813"/>
    </source>
</evidence>
<evidence type="ECO:0000259" key="4">
    <source>
        <dbReference type="PROSITE" id="PS51071"/>
    </source>
</evidence>
<accession>A0A494YSI8</accession>
<reference evidence="6 7" key="1">
    <citation type="journal article" date="2015" name="Antonie Van Leeuwenhoek">
        <title>Oceanobacillus bengalensis sp. nov., a bacterium isolated from seawater of the Bay of Bengal.</title>
        <authorList>
            <person name="Yongchang O."/>
            <person name="Xiang W."/>
            <person name="Wang G."/>
        </authorList>
    </citation>
    <scope>NUCLEOTIDE SEQUENCE [LARGE SCALE GENOMIC DNA]</scope>
    <source>
        <strain evidence="6 7">MCCC 1K00260</strain>
    </source>
</reference>
<dbReference type="Gene3D" id="3.40.50.10490">
    <property type="entry name" value="Glucose-6-phosphate isomerase like protein, domain 1"/>
    <property type="match status" value="1"/>
</dbReference>
<feature type="domain" description="SIS" evidence="5">
    <location>
        <begin position="129"/>
        <end position="264"/>
    </location>
</feature>
<dbReference type="Pfam" id="PF01380">
    <property type="entry name" value="SIS"/>
    <property type="match status" value="1"/>
</dbReference>
<name>A0A494YSI8_9BACI</name>
<comment type="caution">
    <text evidence="6">The sequence shown here is derived from an EMBL/GenBank/DDBJ whole genome shotgun (WGS) entry which is preliminary data.</text>
</comment>
<dbReference type="InterPro" id="IPR046348">
    <property type="entry name" value="SIS_dom_sf"/>
</dbReference>
<dbReference type="Pfam" id="PF01418">
    <property type="entry name" value="HTH_6"/>
    <property type="match status" value="1"/>
</dbReference>
<dbReference type="Proteomes" id="UP000281813">
    <property type="component" value="Unassembled WGS sequence"/>
</dbReference>
<dbReference type="CDD" id="cd05013">
    <property type="entry name" value="SIS_RpiR"/>
    <property type="match status" value="1"/>
</dbReference>
<dbReference type="RefSeq" id="WP_121134063.1">
    <property type="nucleotide sequence ID" value="NZ_JBHUFK010000040.1"/>
</dbReference>
<evidence type="ECO:0000256" key="2">
    <source>
        <dbReference type="ARBA" id="ARBA00023125"/>
    </source>
</evidence>
<dbReference type="InterPro" id="IPR000281">
    <property type="entry name" value="HTH_RpiR"/>
</dbReference>
<gene>
    <name evidence="6" type="ORF">D8M05_17305</name>
</gene>
<protein>
    <submittedName>
        <fullName evidence="6">MurR/RpiR family transcriptional regulator</fullName>
    </submittedName>
</protein>
<dbReference type="EMBL" id="RBZO01000037">
    <property type="protein sequence ID" value="RKQ12953.1"/>
    <property type="molecule type" value="Genomic_DNA"/>
</dbReference>
<dbReference type="SUPFAM" id="SSF46689">
    <property type="entry name" value="Homeodomain-like"/>
    <property type="match status" value="1"/>
</dbReference>
<evidence type="ECO:0000259" key="5">
    <source>
        <dbReference type="PROSITE" id="PS51464"/>
    </source>
</evidence>
<dbReference type="InterPro" id="IPR047640">
    <property type="entry name" value="RpiR-like"/>
</dbReference>
<dbReference type="InterPro" id="IPR035472">
    <property type="entry name" value="RpiR-like_SIS"/>
</dbReference>
<dbReference type="GO" id="GO:0003700">
    <property type="term" value="F:DNA-binding transcription factor activity"/>
    <property type="evidence" value="ECO:0007669"/>
    <property type="project" value="InterPro"/>
</dbReference>
<feature type="domain" description="HTH rpiR-type" evidence="4">
    <location>
        <begin position="4"/>
        <end position="80"/>
    </location>
</feature>
<keyword evidence="2" id="KW-0238">DNA-binding</keyword>